<evidence type="ECO:0000256" key="1">
    <source>
        <dbReference type="SAM" id="MobiDB-lite"/>
    </source>
</evidence>
<dbReference type="EMBL" id="CP047218">
    <property type="protein sequence ID" value="QHD69064.1"/>
    <property type="molecule type" value="Genomic_DNA"/>
</dbReference>
<gene>
    <name evidence="3" type="ORF">GS397_19710</name>
    <name evidence="2" type="ORF">N5J77_29650</name>
</gene>
<protein>
    <submittedName>
        <fullName evidence="3">Uncharacterized protein</fullName>
    </submittedName>
</protein>
<evidence type="ECO:0000313" key="2">
    <source>
        <dbReference type="EMBL" id="MDH2135293.1"/>
    </source>
</evidence>
<feature type="compositionally biased region" description="Basic and acidic residues" evidence="1">
    <location>
        <begin position="21"/>
        <end position="34"/>
    </location>
</feature>
<sequence length="55" mass="5840">MSGALISIDGKYIMAKSQKKSNREIRKPKAEKPKKNNVSNPSSKPGAVGVATLKG</sequence>
<reference evidence="3 4" key="1">
    <citation type="submission" date="2019-12" db="EMBL/GenBank/DDBJ databases">
        <title>Functional and genomic insights into the Sphingobium yanoikuyae YC-JY1, a bacterium efficiently degrading bisphenol A.</title>
        <authorList>
            <person name="Jia Y."/>
            <person name="Li X."/>
            <person name="Wang J."/>
            <person name="Eltoukhy A."/>
            <person name="Lamraoui I."/>
            <person name="Yan Y."/>
        </authorList>
    </citation>
    <scope>NUCLEOTIDE SEQUENCE [LARGE SCALE GENOMIC DNA]</scope>
    <source>
        <strain evidence="3 4">YC-JY1</strain>
    </source>
</reference>
<dbReference type="Proteomes" id="UP000464086">
    <property type="component" value="Chromosome"/>
</dbReference>
<proteinExistence type="predicted"/>
<dbReference type="EMBL" id="JAOCKX010000106">
    <property type="protein sequence ID" value="MDH2135293.1"/>
    <property type="molecule type" value="Genomic_DNA"/>
</dbReference>
<dbReference type="Proteomes" id="UP001162318">
    <property type="component" value="Unassembled WGS sequence"/>
</dbReference>
<feature type="region of interest" description="Disordered" evidence="1">
    <location>
        <begin position="15"/>
        <end position="55"/>
    </location>
</feature>
<organism evidence="3 4">
    <name type="scientific">Sphingobium yanoikuyae</name>
    <name type="common">Sphingomonas yanoikuyae</name>
    <dbReference type="NCBI Taxonomy" id="13690"/>
    <lineage>
        <taxon>Bacteria</taxon>
        <taxon>Pseudomonadati</taxon>
        <taxon>Pseudomonadota</taxon>
        <taxon>Alphaproteobacteria</taxon>
        <taxon>Sphingomonadales</taxon>
        <taxon>Sphingomonadaceae</taxon>
        <taxon>Sphingobium</taxon>
    </lineage>
</organism>
<accession>A0A6P1GLE6</accession>
<name>A0A6P1GLE6_SPHYA</name>
<evidence type="ECO:0000313" key="3">
    <source>
        <dbReference type="EMBL" id="QHD69064.1"/>
    </source>
</evidence>
<evidence type="ECO:0000313" key="4">
    <source>
        <dbReference type="Proteomes" id="UP000464086"/>
    </source>
</evidence>
<reference evidence="2" key="2">
    <citation type="submission" date="2022-09" db="EMBL/GenBank/DDBJ databases">
        <title>Intensive care unit water sources are persistently colonized with multi-drug resistant bacteria and are the site of extensive horizontal gene transfer of antibiotic resistance genes.</title>
        <authorList>
            <person name="Diorio-Toth L."/>
        </authorList>
    </citation>
    <scope>NUCLEOTIDE SEQUENCE</scope>
    <source>
        <strain evidence="2">GD03659</strain>
    </source>
</reference>
<dbReference type="AlphaFoldDB" id="A0A6P1GLE6"/>
<dbReference type="RefSeq" id="WP_159367441.1">
    <property type="nucleotide sequence ID" value="NZ_CP047218.1"/>
</dbReference>